<protein>
    <submittedName>
        <fullName evidence="2">Predicted protein</fullName>
    </submittedName>
</protein>
<reference evidence="2 3" key="1">
    <citation type="journal article" date="2008" name="Nature">
        <title>The genome of Laccaria bicolor provides insights into mycorrhizal symbiosis.</title>
        <authorList>
            <person name="Martin F."/>
            <person name="Aerts A."/>
            <person name="Ahren D."/>
            <person name="Brun A."/>
            <person name="Danchin E.G.J."/>
            <person name="Duchaussoy F."/>
            <person name="Gibon J."/>
            <person name="Kohler A."/>
            <person name="Lindquist E."/>
            <person name="Pereda V."/>
            <person name="Salamov A."/>
            <person name="Shapiro H.J."/>
            <person name="Wuyts J."/>
            <person name="Blaudez D."/>
            <person name="Buee M."/>
            <person name="Brokstein P."/>
            <person name="Canbaeck B."/>
            <person name="Cohen D."/>
            <person name="Courty P.E."/>
            <person name="Coutinho P.M."/>
            <person name="Delaruelle C."/>
            <person name="Detter J.C."/>
            <person name="Deveau A."/>
            <person name="DiFazio S."/>
            <person name="Duplessis S."/>
            <person name="Fraissinet-Tachet L."/>
            <person name="Lucic E."/>
            <person name="Frey-Klett P."/>
            <person name="Fourrey C."/>
            <person name="Feussner I."/>
            <person name="Gay G."/>
            <person name="Grimwood J."/>
            <person name="Hoegger P.J."/>
            <person name="Jain P."/>
            <person name="Kilaru S."/>
            <person name="Labbe J."/>
            <person name="Lin Y.C."/>
            <person name="Legue V."/>
            <person name="Le Tacon F."/>
            <person name="Marmeisse R."/>
            <person name="Melayah D."/>
            <person name="Montanini B."/>
            <person name="Muratet M."/>
            <person name="Nehls U."/>
            <person name="Niculita-Hirzel H."/>
            <person name="Oudot-Le Secq M.P."/>
            <person name="Peter M."/>
            <person name="Quesneville H."/>
            <person name="Rajashekar B."/>
            <person name="Reich M."/>
            <person name="Rouhier N."/>
            <person name="Schmutz J."/>
            <person name="Yin T."/>
            <person name="Chalot M."/>
            <person name="Henrissat B."/>
            <person name="Kuees U."/>
            <person name="Lucas S."/>
            <person name="Van de Peer Y."/>
            <person name="Podila G.K."/>
            <person name="Polle A."/>
            <person name="Pukkila P.J."/>
            <person name="Richardson P.M."/>
            <person name="Rouze P."/>
            <person name="Sanders I.R."/>
            <person name="Stajich J.E."/>
            <person name="Tunlid A."/>
            <person name="Tuskan G."/>
            <person name="Grigoriev I.V."/>
        </authorList>
    </citation>
    <scope>NUCLEOTIDE SEQUENCE [LARGE SCALE GENOMIC DNA]</scope>
    <source>
        <strain evidence="3">S238N-H82 / ATCC MYA-4686</strain>
    </source>
</reference>
<feature type="transmembrane region" description="Helical" evidence="1">
    <location>
        <begin position="33"/>
        <end position="54"/>
    </location>
</feature>
<organism evidence="3">
    <name type="scientific">Laccaria bicolor (strain S238N-H82 / ATCC MYA-4686)</name>
    <name type="common">Bicoloured deceiver</name>
    <name type="synonym">Laccaria laccata var. bicolor</name>
    <dbReference type="NCBI Taxonomy" id="486041"/>
    <lineage>
        <taxon>Eukaryota</taxon>
        <taxon>Fungi</taxon>
        <taxon>Dikarya</taxon>
        <taxon>Basidiomycota</taxon>
        <taxon>Agaricomycotina</taxon>
        <taxon>Agaricomycetes</taxon>
        <taxon>Agaricomycetidae</taxon>
        <taxon>Agaricales</taxon>
        <taxon>Agaricineae</taxon>
        <taxon>Hydnangiaceae</taxon>
        <taxon>Laccaria</taxon>
    </lineage>
</organism>
<gene>
    <name evidence="2" type="ORF">LACBIDRAFT_313893</name>
</gene>
<dbReference type="EMBL" id="DS547095">
    <property type="protein sequence ID" value="EDR11561.1"/>
    <property type="molecule type" value="Genomic_DNA"/>
</dbReference>
<dbReference type="InParanoid" id="B0D131"/>
<dbReference type="RefSeq" id="XP_001877458.1">
    <property type="nucleotide sequence ID" value="XM_001877423.1"/>
</dbReference>
<keyword evidence="1" id="KW-0472">Membrane</keyword>
<keyword evidence="1" id="KW-1133">Transmembrane helix</keyword>
<name>B0D131_LACBS</name>
<evidence type="ECO:0000256" key="1">
    <source>
        <dbReference type="SAM" id="Phobius"/>
    </source>
</evidence>
<dbReference type="HOGENOM" id="CLU_2904564_0_0_1"/>
<dbReference type="AlphaFoldDB" id="B0D131"/>
<keyword evidence="3" id="KW-1185">Reference proteome</keyword>
<dbReference type="Proteomes" id="UP000001194">
    <property type="component" value="Unassembled WGS sequence"/>
</dbReference>
<proteinExistence type="predicted"/>
<evidence type="ECO:0000313" key="3">
    <source>
        <dbReference type="Proteomes" id="UP000001194"/>
    </source>
</evidence>
<dbReference type="KEGG" id="lbc:LACBIDRAFT_313893"/>
<evidence type="ECO:0000313" key="2">
    <source>
        <dbReference type="EMBL" id="EDR11561.1"/>
    </source>
</evidence>
<sequence length="62" mass="7094">MSYGKRFESKQQVGYIYLKAECQELLARQDEALSGSILTAVFITIGLISTKYTYKRNLKLDV</sequence>
<dbReference type="GeneID" id="6073547"/>
<keyword evidence="1" id="KW-0812">Transmembrane</keyword>
<accession>B0D131</accession>